<gene>
    <name evidence="7" type="primary">hflC_10</name>
    <name evidence="7" type="ORF">GALL_290410</name>
</gene>
<keyword evidence="7" id="KW-0645">Protease</keyword>
<keyword evidence="5" id="KW-0472">Membrane</keyword>
<evidence type="ECO:0000256" key="4">
    <source>
        <dbReference type="ARBA" id="ARBA00022989"/>
    </source>
</evidence>
<evidence type="ECO:0000256" key="1">
    <source>
        <dbReference type="ARBA" id="ARBA00004370"/>
    </source>
</evidence>
<sequence length="297" mass="31997">MKKRSIVAVAIAALAIAVASSSLFVVEQGQVAVVFALGKVRLVLVQPGLYAKWPAPLENVMRLEKRGLILRSDDAERYTTSAQRELVLGWSLRWHIADPTQFVRSFGGSMSRAESQLHDTVKSALGAQVAAHPLAALLGPGEGAVRNAVLERVAAAVHDRGIALDGFELSRVDLAADQTQAVYARMGAERRDAADQLRAQGKAEAQAIRGRADKQRSDLLAQAYARAQRIEGEGDAKAAAVDAASFGQDPGFAAFYRSMAAYRATFNQRSDLLVLDPSSAFLRYMRDPDAKKPSASH</sequence>
<evidence type="ECO:0000259" key="6">
    <source>
        <dbReference type="SMART" id="SM00244"/>
    </source>
</evidence>
<comment type="caution">
    <text evidence="7">The sequence shown here is derived from an EMBL/GenBank/DDBJ whole genome shotgun (WGS) entry which is preliminary data.</text>
</comment>
<dbReference type="InterPro" id="IPR036013">
    <property type="entry name" value="Band_7/SPFH_dom_sf"/>
</dbReference>
<protein>
    <submittedName>
        <fullName evidence="7">Modulator of FtsH protease HflC</fullName>
    </submittedName>
</protein>
<reference evidence="7" key="1">
    <citation type="submission" date="2016-10" db="EMBL/GenBank/DDBJ databases">
        <title>Sequence of Gallionella enrichment culture.</title>
        <authorList>
            <person name="Poehlein A."/>
            <person name="Muehling M."/>
            <person name="Daniel R."/>
        </authorList>
    </citation>
    <scope>NUCLEOTIDE SEQUENCE</scope>
</reference>
<dbReference type="CDD" id="cd03405">
    <property type="entry name" value="SPFH_HflC"/>
    <property type="match status" value="1"/>
</dbReference>
<proteinExistence type="inferred from homology"/>
<dbReference type="Pfam" id="PF01145">
    <property type="entry name" value="Band_7"/>
    <property type="match status" value="1"/>
</dbReference>
<feature type="domain" description="Band 7" evidence="6">
    <location>
        <begin position="21"/>
        <end position="186"/>
    </location>
</feature>
<dbReference type="GO" id="GO:0016020">
    <property type="term" value="C:membrane"/>
    <property type="evidence" value="ECO:0007669"/>
    <property type="project" value="UniProtKB-SubCell"/>
</dbReference>
<dbReference type="InterPro" id="IPR001107">
    <property type="entry name" value="Band_7"/>
</dbReference>
<dbReference type="SMART" id="SM00244">
    <property type="entry name" value="PHB"/>
    <property type="match status" value="1"/>
</dbReference>
<keyword evidence="4" id="KW-1133">Transmembrane helix</keyword>
<dbReference type="Gene3D" id="3.30.479.30">
    <property type="entry name" value="Band 7 domain"/>
    <property type="match status" value="1"/>
</dbReference>
<comment type="similarity">
    <text evidence="2">Belongs to the band 7/mec-2 family. HflC subfamily.</text>
</comment>
<name>A0A1J5R0N8_9ZZZZ</name>
<dbReference type="PANTHER" id="PTHR42911:SF1">
    <property type="entry name" value="MODULATOR OF FTSH PROTEASE HFLC"/>
    <property type="match status" value="1"/>
</dbReference>
<dbReference type="AlphaFoldDB" id="A0A1J5R0N8"/>
<evidence type="ECO:0000313" key="7">
    <source>
        <dbReference type="EMBL" id="OIQ89050.1"/>
    </source>
</evidence>
<dbReference type="InterPro" id="IPR010200">
    <property type="entry name" value="HflC"/>
</dbReference>
<keyword evidence="3" id="KW-0812">Transmembrane</keyword>
<evidence type="ECO:0000256" key="3">
    <source>
        <dbReference type="ARBA" id="ARBA00022692"/>
    </source>
</evidence>
<keyword evidence="7" id="KW-0378">Hydrolase</keyword>
<dbReference type="PANTHER" id="PTHR42911">
    <property type="entry name" value="MODULATOR OF FTSH PROTEASE HFLC"/>
    <property type="match status" value="1"/>
</dbReference>
<dbReference type="GO" id="GO:0008233">
    <property type="term" value="F:peptidase activity"/>
    <property type="evidence" value="ECO:0007669"/>
    <property type="project" value="UniProtKB-KW"/>
</dbReference>
<dbReference type="PIRSF" id="PIRSF005651">
    <property type="entry name" value="HflC"/>
    <property type="match status" value="1"/>
</dbReference>
<dbReference type="SUPFAM" id="SSF117892">
    <property type="entry name" value="Band 7/SPFH domain"/>
    <property type="match status" value="1"/>
</dbReference>
<evidence type="ECO:0000256" key="2">
    <source>
        <dbReference type="ARBA" id="ARBA00007862"/>
    </source>
</evidence>
<dbReference type="GO" id="GO:0006508">
    <property type="term" value="P:proteolysis"/>
    <property type="evidence" value="ECO:0007669"/>
    <property type="project" value="UniProtKB-KW"/>
</dbReference>
<comment type="subcellular location">
    <subcellularLocation>
        <location evidence="1">Membrane</location>
    </subcellularLocation>
</comment>
<organism evidence="7">
    <name type="scientific">mine drainage metagenome</name>
    <dbReference type="NCBI Taxonomy" id="410659"/>
    <lineage>
        <taxon>unclassified sequences</taxon>
        <taxon>metagenomes</taxon>
        <taxon>ecological metagenomes</taxon>
    </lineage>
</organism>
<dbReference type="EMBL" id="MLJW01000346">
    <property type="protein sequence ID" value="OIQ89050.1"/>
    <property type="molecule type" value="Genomic_DNA"/>
</dbReference>
<evidence type="ECO:0000256" key="5">
    <source>
        <dbReference type="ARBA" id="ARBA00023136"/>
    </source>
</evidence>
<accession>A0A1J5R0N8</accession>